<keyword evidence="9 17" id="KW-0479">Metal-binding</keyword>
<evidence type="ECO:0000259" key="19">
    <source>
        <dbReference type="PROSITE" id="PS51003"/>
    </source>
</evidence>
<dbReference type="GO" id="GO:0005743">
    <property type="term" value="C:mitochondrial inner membrane"/>
    <property type="evidence" value="ECO:0007669"/>
    <property type="project" value="UniProtKB-SubCell"/>
</dbReference>
<feature type="transmembrane region" description="Helical" evidence="17">
    <location>
        <begin position="6"/>
        <end position="27"/>
    </location>
</feature>
<dbReference type="Pfam" id="PF00033">
    <property type="entry name" value="Cytochrome_B"/>
    <property type="match status" value="1"/>
</dbReference>
<evidence type="ECO:0000256" key="13">
    <source>
        <dbReference type="ARBA" id="ARBA00023004"/>
    </source>
</evidence>
<feature type="domain" description="Cytochrome b/b6 C-terminal region profile" evidence="19">
    <location>
        <begin position="72"/>
        <end position="137"/>
    </location>
</feature>
<dbReference type="PANTHER" id="PTHR19271:SF16">
    <property type="entry name" value="CYTOCHROME B"/>
    <property type="match status" value="1"/>
</dbReference>
<keyword evidence="15 17" id="KW-0496">Mitochondrion</keyword>
<feature type="transmembrane region" description="Helical" evidence="17">
    <location>
        <begin position="39"/>
        <end position="61"/>
    </location>
</feature>
<keyword evidence="8 17" id="KW-0812">Transmembrane</keyword>
<name>A0A1B0Y4E5_9MAXI</name>
<dbReference type="InterPro" id="IPR016174">
    <property type="entry name" value="Di-haem_cyt_TM"/>
</dbReference>
<feature type="domain" description="Cytochrome b/b6 N-terminal region profile" evidence="18">
    <location>
        <begin position="1"/>
        <end position="71"/>
    </location>
</feature>
<evidence type="ECO:0000256" key="12">
    <source>
        <dbReference type="ARBA" id="ARBA00022989"/>
    </source>
</evidence>
<evidence type="ECO:0000256" key="14">
    <source>
        <dbReference type="ARBA" id="ARBA00023075"/>
    </source>
</evidence>
<reference evidence="20" key="1">
    <citation type="journal article" date="2016" name="Mol. Ecol.">
        <title>Do some deep-sea, sediment-dwelling species of harpacticoid copepods have 1,000-km-scale range sizes?</title>
        <authorList>
            <person name="Easton E.E."/>
            <person name="Thistle D."/>
        </authorList>
    </citation>
    <scope>NUCLEOTIDE SEQUENCE</scope>
</reference>
<evidence type="ECO:0000259" key="18">
    <source>
        <dbReference type="PROSITE" id="PS51002"/>
    </source>
</evidence>
<dbReference type="InterPro" id="IPR005798">
    <property type="entry name" value="Cyt_b/b6_C"/>
</dbReference>
<comment type="subcellular location">
    <subcellularLocation>
        <location evidence="2">Mitochondrion inner membrane</location>
        <topology evidence="2">Multi-pass membrane protein</topology>
    </subcellularLocation>
</comment>
<keyword evidence="12 17" id="KW-1133">Transmembrane helix</keyword>
<keyword evidence="14" id="KW-0830">Ubiquinone</keyword>
<evidence type="ECO:0000256" key="3">
    <source>
        <dbReference type="ARBA" id="ARBA00011649"/>
    </source>
</evidence>
<dbReference type="PANTHER" id="PTHR19271">
    <property type="entry name" value="CYTOCHROME B"/>
    <property type="match status" value="1"/>
</dbReference>
<evidence type="ECO:0000256" key="9">
    <source>
        <dbReference type="ARBA" id="ARBA00022723"/>
    </source>
</evidence>
<dbReference type="SUPFAM" id="SSF81342">
    <property type="entry name" value="Transmembrane di-heme cytochromes"/>
    <property type="match status" value="1"/>
</dbReference>
<evidence type="ECO:0000313" key="20">
    <source>
        <dbReference type="EMBL" id="ANJ60925.1"/>
    </source>
</evidence>
<keyword evidence="10" id="KW-0999">Mitochondrion inner membrane</keyword>
<feature type="transmembrane region" description="Helical" evidence="17">
    <location>
        <begin position="92"/>
        <end position="111"/>
    </location>
</feature>
<dbReference type="Pfam" id="PF00032">
    <property type="entry name" value="Cytochrom_B_C"/>
    <property type="match status" value="1"/>
</dbReference>
<dbReference type="PROSITE" id="PS51002">
    <property type="entry name" value="CYTB_NTER"/>
    <property type="match status" value="1"/>
</dbReference>
<geneLocation type="mitochondrion" evidence="20"/>
<evidence type="ECO:0000256" key="6">
    <source>
        <dbReference type="ARBA" id="ARBA00022617"/>
    </source>
</evidence>
<dbReference type="PROSITE" id="PS51003">
    <property type="entry name" value="CYTB_CTER"/>
    <property type="match status" value="1"/>
</dbReference>
<evidence type="ECO:0000256" key="16">
    <source>
        <dbReference type="ARBA" id="ARBA00023136"/>
    </source>
</evidence>
<sequence>SFWGATVITSLLGVIPVIGPNLVLWIWGGYSLNSASLSLFFLGHFLVPFIMLVGILFHLIFLHETGSTSPLLIHSSVLVIKFYPYYWVKDSLNLVVISFFCGACLMSPWSLGDPENWIPANSLVSPVHILPEWYFLF</sequence>
<keyword evidence="7 17" id="KW-0679">Respiratory chain</keyword>
<evidence type="ECO:0000256" key="2">
    <source>
        <dbReference type="ARBA" id="ARBA00004448"/>
    </source>
</evidence>
<evidence type="ECO:0000256" key="11">
    <source>
        <dbReference type="ARBA" id="ARBA00022982"/>
    </source>
</evidence>
<evidence type="ECO:0000256" key="10">
    <source>
        <dbReference type="ARBA" id="ARBA00022792"/>
    </source>
</evidence>
<dbReference type="AlphaFoldDB" id="A0A1B0Y4E5"/>
<dbReference type="InterPro" id="IPR027387">
    <property type="entry name" value="Cytb/b6-like_sf"/>
</dbReference>
<keyword evidence="13 17" id="KW-0408">Iron</keyword>
<feature type="non-terminal residue" evidence="20">
    <location>
        <position position="1"/>
    </location>
</feature>
<comment type="cofactor">
    <cofactor evidence="17">
        <name>heme b</name>
        <dbReference type="ChEBI" id="CHEBI:60344"/>
    </cofactor>
    <text evidence="17">Binds 2 heme groups non-covalently.</text>
</comment>
<evidence type="ECO:0000256" key="15">
    <source>
        <dbReference type="ARBA" id="ARBA00023128"/>
    </source>
</evidence>
<dbReference type="InterPro" id="IPR005797">
    <property type="entry name" value="Cyt_b/b6_N"/>
</dbReference>
<dbReference type="GO" id="GO:0008121">
    <property type="term" value="F:quinol-cytochrome-c reductase activity"/>
    <property type="evidence" value="ECO:0007669"/>
    <property type="project" value="TreeGrafter"/>
</dbReference>
<keyword evidence="11 17" id="KW-0249">Electron transport</keyword>
<feature type="transmembrane region" description="Helical" evidence="17">
    <location>
        <begin position="67"/>
        <end position="85"/>
    </location>
</feature>
<dbReference type="InterPro" id="IPR036150">
    <property type="entry name" value="Cyt_b/b6_C_sf"/>
</dbReference>
<comment type="subunit">
    <text evidence="3">The main subunits of complex b-c1 are: cytochrome b, cytochrome c1 and the Rieske protein.</text>
</comment>
<comment type="similarity">
    <text evidence="17">Belongs to the cytochrome b family.</text>
</comment>
<keyword evidence="6 17" id="KW-0349">Heme</keyword>
<proteinExistence type="inferred from homology"/>
<evidence type="ECO:0000256" key="8">
    <source>
        <dbReference type="ARBA" id="ARBA00022692"/>
    </source>
</evidence>
<dbReference type="SUPFAM" id="SSF81648">
    <property type="entry name" value="a domain/subunit of cytochrome bc1 complex (Ubiquinol-cytochrome c reductase)"/>
    <property type="match status" value="1"/>
</dbReference>
<dbReference type="EMBL" id="KX070009">
    <property type="protein sequence ID" value="ANJ60925.1"/>
    <property type="molecule type" value="Genomic_DNA"/>
</dbReference>
<protein>
    <recommendedName>
        <fullName evidence="4 17">Cytochrome b</fullName>
    </recommendedName>
</protein>
<feature type="non-terminal residue" evidence="20">
    <location>
        <position position="137"/>
    </location>
</feature>
<keyword evidence="16 17" id="KW-0472">Membrane</keyword>
<comment type="function">
    <text evidence="1 17">Component of the ubiquinol-cytochrome c reductase complex (complex III or cytochrome b-c1 complex) that is part of the mitochondrial respiratory chain. The b-c1 complex mediates electron transfer from ubiquinol to cytochrome c. Contributes to the generation of a proton gradient across the mitochondrial membrane that is then used for ATP synthesis.</text>
</comment>
<dbReference type="Gene3D" id="1.20.810.10">
    <property type="entry name" value="Cytochrome Bc1 Complex, Chain C"/>
    <property type="match status" value="1"/>
</dbReference>
<keyword evidence="5 17" id="KW-0813">Transport</keyword>
<organism evidence="20">
    <name type="scientific">Harpacticoida sp. 7511014</name>
    <dbReference type="NCBI Taxonomy" id="1859892"/>
    <lineage>
        <taxon>Eukaryota</taxon>
        <taxon>Metazoa</taxon>
        <taxon>Ecdysozoa</taxon>
        <taxon>Arthropoda</taxon>
        <taxon>Crustacea</taxon>
        <taxon>Multicrustacea</taxon>
        <taxon>Hexanauplia</taxon>
        <taxon>Copepoda</taxon>
        <taxon>Harpacticoida</taxon>
    </lineage>
</organism>
<dbReference type="GO" id="GO:0046872">
    <property type="term" value="F:metal ion binding"/>
    <property type="evidence" value="ECO:0007669"/>
    <property type="project" value="UniProtKB-UniRule"/>
</dbReference>
<evidence type="ECO:0000256" key="1">
    <source>
        <dbReference type="ARBA" id="ARBA00002566"/>
    </source>
</evidence>
<evidence type="ECO:0000256" key="5">
    <source>
        <dbReference type="ARBA" id="ARBA00022448"/>
    </source>
</evidence>
<dbReference type="GO" id="GO:0016491">
    <property type="term" value="F:oxidoreductase activity"/>
    <property type="evidence" value="ECO:0007669"/>
    <property type="project" value="UniProtKB-UniRule"/>
</dbReference>
<gene>
    <name evidence="20" type="primary">cytb</name>
</gene>
<evidence type="ECO:0000256" key="17">
    <source>
        <dbReference type="RuleBase" id="RU362117"/>
    </source>
</evidence>
<evidence type="ECO:0000256" key="4">
    <source>
        <dbReference type="ARBA" id="ARBA00013531"/>
    </source>
</evidence>
<dbReference type="GO" id="GO:0006122">
    <property type="term" value="P:mitochondrial electron transport, ubiquinol to cytochrome c"/>
    <property type="evidence" value="ECO:0007669"/>
    <property type="project" value="TreeGrafter"/>
</dbReference>
<evidence type="ECO:0000256" key="7">
    <source>
        <dbReference type="ARBA" id="ARBA00022660"/>
    </source>
</evidence>
<accession>A0A1B0Y4E5</accession>